<proteinExistence type="predicted"/>
<comment type="caution">
    <text evidence="2">The sequence shown here is derived from an EMBL/GenBank/DDBJ whole genome shotgun (WGS) entry which is preliminary data.</text>
</comment>
<keyword evidence="3" id="KW-1185">Reference proteome</keyword>
<feature type="signal peptide" evidence="1">
    <location>
        <begin position="1"/>
        <end position="24"/>
    </location>
</feature>
<keyword evidence="1" id="KW-0732">Signal</keyword>
<organism evidence="2 3">
    <name type="scientific">Curtobacterium citreum</name>
    <dbReference type="NCBI Taxonomy" id="2036"/>
    <lineage>
        <taxon>Bacteria</taxon>
        <taxon>Bacillati</taxon>
        <taxon>Actinomycetota</taxon>
        <taxon>Actinomycetes</taxon>
        <taxon>Micrococcales</taxon>
        <taxon>Microbacteriaceae</taxon>
        <taxon>Curtobacterium</taxon>
    </lineage>
</organism>
<dbReference type="Proteomes" id="UP001370299">
    <property type="component" value="Unassembled WGS sequence"/>
</dbReference>
<evidence type="ECO:0000313" key="2">
    <source>
        <dbReference type="EMBL" id="MEK0172908.1"/>
    </source>
</evidence>
<dbReference type="RefSeq" id="WP_340197742.1">
    <property type="nucleotide sequence ID" value="NZ_JBBKAP010000076.1"/>
</dbReference>
<feature type="chain" id="PRO_5045373677" description="Type III secretion system (T3SS) SseB-like protein" evidence="1">
    <location>
        <begin position="25"/>
        <end position="226"/>
    </location>
</feature>
<reference evidence="2 3" key="1">
    <citation type="submission" date="2024-03" db="EMBL/GenBank/DDBJ databases">
        <title>Whole genomes of four grape xylem sap localized bacterial endophytes.</title>
        <authorList>
            <person name="Kumar G."/>
            <person name="Savka M.A."/>
        </authorList>
    </citation>
    <scope>NUCLEOTIDE SEQUENCE [LARGE SCALE GENOMIC DNA]</scope>
    <source>
        <strain evidence="2 3">RIT_GXS8</strain>
    </source>
</reference>
<evidence type="ECO:0000313" key="3">
    <source>
        <dbReference type="Proteomes" id="UP001370299"/>
    </source>
</evidence>
<name>A0ABU8YEG8_9MICO</name>
<gene>
    <name evidence="2" type="ORF">WMN62_15660</name>
</gene>
<accession>A0ABU8YEG8</accession>
<evidence type="ECO:0008006" key="4">
    <source>
        <dbReference type="Google" id="ProtNLM"/>
    </source>
</evidence>
<protein>
    <recommendedName>
        <fullName evidence="4">Type III secretion system (T3SS) SseB-like protein</fullName>
    </recommendedName>
</protein>
<sequence>MSTTTNITSAQRRALMVRSRFAFAAAEVVALRHDEQGIPLGVVSPEGTPLALAFTDPAAAVARIPAGVAATPLSLPMSRLVAGLPTDWGLVLDIDQPYPQVVQPDEKQAVIAAGGPFPDGAEVTLRPAPSASQGFSDALAERAPRTPGVVRVWLFRHGVDIVPEDLMVVLATTDRDAAFAFSEIVFEVARAHDVPVPVLTAWIDELPVEHATWVRQQQPLAHVERR</sequence>
<dbReference type="EMBL" id="JBBLYY010000077">
    <property type="protein sequence ID" value="MEK0172908.1"/>
    <property type="molecule type" value="Genomic_DNA"/>
</dbReference>
<evidence type="ECO:0000256" key="1">
    <source>
        <dbReference type="SAM" id="SignalP"/>
    </source>
</evidence>